<dbReference type="InterPro" id="IPR012337">
    <property type="entry name" value="RNaseH-like_sf"/>
</dbReference>
<evidence type="ECO:0000313" key="4">
    <source>
        <dbReference type="Proteomes" id="UP000016223"/>
    </source>
</evidence>
<feature type="compositionally biased region" description="Low complexity" evidence="1">
    <location>
        <begin position="422"/>
        <end position="433"/>
    </location>
</feature>
<dbReference type="PANTHER" id="PTHR33627">
    <property type="entry name" value="TRANSPOSASE"/>
    <property type="match status" value="1"/>
</dbReference>
<dbReference type="HOGENOM" id="CLU_033141_3_1_4"/>
<dbReference type="Proteomes" id="UP000016223">
    <property type="component" value="Chromosome 2"/>
</dbReference>
<dbReference type="NCBIfam" id="NF033540">
    <property type="entry name" value="transpos_IS701"/>
    <property type="match status" value="1"/>
</dbReference>
<dbReference type="RefSeq" id="WP_021004649.1">
    <property type="nucleotide sequence ID" value="NC_022234.1"/>
</dbReference>
<dbReference type="PATRIC" id="fig|1246301.3.peg.6779"/>
<dbReference type="AlphaFoldDB" id="T1XNE8"/>
<accession>T1XNE8</accession>
<proteinExistence type="predicted"/>
<dbReference type="Pfam" id="PF13546">
    <property type="entry name" value="DDE_5"/>
    <property type="match status" value="1"/>
</dbReference>
<feature type="region of interest" description="Disordered" evidence="1">
    <location>
        <begin position="419"/>
        <end position="471"/>
    </location>
</feature>
<dbReference type="InterPro" id="IPR039365">
    <property type="entry name" value="IS701-like"/>
</dbReference>
<dbReference type="EMBL" id="CP003912">
    <property type="protein sequence ID" value="AGU53824.1"/>
    <property type="molecule type" value="Genomic_DNA"/>
</dbReference>
<organism evidence="3 4">
    <name type="scientific">Variovorax paradoxus B4</name>
    <dbReference type="NCBI Taxonomy" id="1246301"/>
    <lineage>
        <taxon>Bacteria</taxon>
        <taxon>Pseudomonadati</taxon>
        <taxon>Pseudomonadota</taxon>
        <taxon>Betaproteobacteria</taxon>
        <taxon>Burkholderiales</taxon>
        <taxon>Comamonadaceae</taxon>
        <taxon>Variovorax</taxon>
    </lineage>
</organism>
<evidence type="ECO:0000259" key="2">
    <source>
        <dbReference type="Pfam" id="PF13546"/>
    </source>
</evidence>
<dbReference type="OrthoDB" id="583339at2"/>
<evidence type="ECO:0000313" key="3">
    <source>
        <dbReference type="EMBL" id="AGU53824.1"/>
    </source>
</evidence>
<dbReference type="PANTHER" id="PTHR33627:SF1">
    <property type="entry name" value="TRANSPOSASE"/>
    <property type="match status" value="1"/>
</dbReference>
<protein>
    <submittedName>
        <fullName evidence="3">Putative transposase</fullName>
    </submittedName>
</protein>
<dbReference type="KEGG" id="vpd:VAPA_2c12710"/>
<evidence type="ECO:0000256" key="1">
    <source>
        <dbReference type="SAM" id="MobiDB-lite"/>
    </source>
</evidence>
<dbReference type="SUPFAM" id="SSF53098">
    <property type="entry name" value="Ribonuclease H-like"/>
    <property type="match status" value="1"/>
</dbReference>
<sequence>MSAAERFDLYLEHLSAGLGHADRHAGLRGYCTGLMLPLSRKSVEPMAARVDPTHASARHQSLHHFVAKAEWSDTQMLRRVCQWVMPRMDFSQGGWWIIDDTGFPKKGRHSVGVTRQYCGMLGKQDNCQVAVSISLASKQGSLPVAWQLYLPEDWAADAERRTKAGVPDEVRFATKTQIALQQLRTLLDEGAPRHCVLADAGYGVDNAFRQALSDMGLLYAVGVTSAVMVWPPGVQPLPPKPYSGMGRPPVMPRRTAALQPMSVKALAQSLPSRAFHNISWREGTGDTLNGRFAAVRVRHAGGNTGKARLRPEQWLLIEWPASDAEPSKYFLSTLPEDTPINELVDIAHQRWRIERDYQDLKQDFGLGHYEGRGWRGFHHHAALSIAAYGFLMAERLAADKSVGGKKNFIERQVPALPEDYIPRGSPARAASRADVNHDTAPSTELPADRSSRSVPLLRKGKRKTALVTQQP</sequence>
<reference evidence="3 4" key="1">
    <citation type="submission" date="2012-10" db="EMBL/GenBank/DDBJ databases">
        <title>Genome sequence of Variovorax paradoxus B4.</title>
        <authorList>
            <person name="Schuldes J."/>
            <person name="Brandt U."/>
            <person name="Hiessl S."/>
            <person name="Wuebbeler J.H."/>
            <person name="Thuermer A."/>
            <person name="Steinbuechel A."/>
            <person name="Daniel R."/>
        </authorList>
    </citation>
    <scope>NUCLEOTIDE SEQUENCE [LARGE SCALE GENOMIC DNA]</scope>
    <source>
        <strain evidence="3 4">B4</strain>
    </source>
</reference>
<gene>
    <name evidence="3" type="ORF">VAPA_2c12710</name>
</gene>
<feature type="domain" description="Transposase IS701-like DDE" evidence="2">
    <location>
        <begin position="14"/>
        <end position="284"/>
    </location>
</feature>
<dbReference type="InterPro" id="IPR038721">
    <property type="entry name" value="IS701-like_DDE_dom"/>
</dbReference>
<name>T1XNE8_VARPD</name>